<dbReference type="GeneID" id="28988958"/>
<evidence type="ECO:0000256" key="8">
    <source>
        <dbReference type="SAM" id="MobiDB-lite"/>
    </source>
</evidence>
<dbReference type="InterPro" id="IPR036388">
    <property type="entry name" value="WH-like_DNA-bd_sf"/>
</dbReference>
<keyword evidence="5" id="KW-0804">Transcription</keyword>
<evidence type="ECO:0000256" key="5">
    <source>
        <dbReference type="ARBA" id="ARBA00023163"/>
    </source>
</evidence>
<dbReference type="GO" id="GO:0003700">
    <property type="term" value="F:DNA-binding transcription factor activity"/>
    <property type="evidence" value="ECO:0007669"/>
    <property type="project" value="InterPro"/>
</dbReference>
<keyword evidence="10" id="KW-0346">Stress response</keyword>
<dbReference type="FunFam" id="1.10.10.10:FF:000027">
    <property type="entry name" value="Heat shock transcription factor 1"/>
    <property type="match status" value="1"/>
</dbReference>
<evidence type="ECO:0000259" key="9">
    <source>
        <dbReference type="SMART" id="SM00415"/>
    </source>
</evidence>
<dbReference type="OrthoDB" id="60033at2759"/>
<evidence type="ECO:0000256" key="1">
    <source>
        <dbReference type="ARBA" id="ARBA00004123"/>
    </source>
</evidence>
<comment type="subcellular location">
    <subcellularLocation>
        <location evidence="1">Nucleus</location>
    </subcellularLocation>
</comment>
<dbReference type="SMART" id="SM00415">
    <property type="entry name" value="HSF"/>
    <property type="match status" value="1"/>
</dbReference>
<dbReference type="PRINTS" id="PR00056">
    <property type="entry name" value="HSFDOMAIN"/>
</dbReference>
<dbReference type="STRING" id="763407.A0A163E938"/>
<dbReference type="GO" id="GO:0043565">
    <property type="term" value="F:sequence-specific DNA binding"/>
    <property type="evidence" value="ECO:0007669"/>
    <property type="project" value="InterPro"/>
</dbReference>
<dbReference type="SUPFAM" id="SSF46785">
    <property type="entry name" value="Winged helix' DNA-binding domain"/>
    <property type="match status" value="1"/>
</dbReference>
<dbReference type="Proteomes" id="UP000077315">
    <property type="component" value="Unassembled WGS sequence"/>
</dbReference>
<proteinExistence type="inferred from homology"/>
<accession>A0A163E938</accession>
<feature type="region of interest" description="Disordered" evidence="8">
    <location>
        <begin position="233"/>
        <end position="260"/>
    </location>
</feature>
<dbReference type="AlphaFoldDB" id="A0A163E938"/>
<name>A0A163E938_PHYB8</name>
<dbReference type="Pfam" id="PF00447">
    <property type="entry name" value="HSF_DNA-bind"/>
    <property type="match status" value="1"/>
</dbReference>
<evidence type="ECO:0000256" key="7">
    <source>
        <dbReference type="RuleBase" id="RU004020"/>
    </source>
</evidence>
<protein>
    <submittedName>
        <fullName evidence="10">Heat shock factor-type transcription factor</fullName>
    </submittedName>
</protein>
<dbReference type="InterPro" id="IPR000232">
    <property type="entry name" value="HSF_DNA-bd"/>
</dbReference>
<evidence type="ECO:0000256" key="3">
    <source>
        <dbReference type="ARBA" id="ARBA00023015"/>
    </source>
</evidence>
<sequence length="260" mass="30151">MIPHRLTAQRSVPAFLNKLYNMVEDTTTKDLIRWATDGASFIVERHEEFAKAVLPRFYKHNTFASFVRQLNMYDFHKVPHIQQGVLIADNENEIWEFSNPHFQRERPDLLALVTRKRSRERDTVETDSINIATLVKDISAIRKHQTTISSDIHTLHSDNEVLWKETLSAREKQQQHQDAIEKILQFLTTIFSNDNKAAIGMSKQKPFMLKKNNECLSLPCQSTSNIGILSKGTRQGYAGMPDFRPAKKKETQKKIKEEEE</sequence>
<dbReference type="PANTHER" id="PTHR10015">
    <property type="entry name" value="HEAT SHOCK TRANSCRIPTION FACTOR"/>
    <property type="match status" value="1"/>
</dbReference>
<dbReference type="VEuPathDB" id="FungiDB:PHYBLDRAFT_108488"/>
<keyword evidence="4" id="KW-0238">DNA-binding</keyword>
<reference evidence="11" key="1">
    <citation type="submission" date="2015-06" db="EMBL/GenBank/DDBJ databases">
        <title>Expansion of signal transduction pathways in fungi by whole-genome duplication.</title>
        <authorList>
            <consortium name="DOE Joint Genome Institute"/>
            <person name="Corrochano L.M."/>
            <person name="Kuo A."/>
            <person name="Marcet-Houben M."/>
            <person name="Polaino S."/>
            <person name="Salamov A."/>
            <person name="Villalobos J.M."/>
            <person name="Alvarez M.I."/>
            <person name="Avalos J."/>
            <person name="Benito E.P."/>
            <person name="Benoit I."/>
            <person name="Burger G."/>
            <person name="Camino L.P."/>
            <person name="Canovas D."/>
            <person name="Cerda-Olmedo E."/>
            <person name="Cheng J.-F."/>
            <person name="Dominguez A."/>
            <person name="Elias M."/>
            <person name="Eslava A.P."/>
            <person name="Glaser F."/>
            <person name="Grimwood J."/>
            <person name="Gutierrez G."/>
            <person name="Heitman J."/>
            <person name="Henrissat B."/>
            <person name="Iturriaga E.A."/>
            <person name="Lang B.F."/>
            <person name="Lavin J.L."/>
            <person name="Lee S."/>
            <person name="Li W."/>
            <person name="Lindquist E."/>
            <person name="Lopez-Garcia S."/>
            <person name="Luque E.M."/>
            <person name="Marcos A.T."/>
            <person name="Martin J."/>
            <person name="McCluskey K."/>
            <person name="Medina H.R."/>
            <person name="Miralles-Duran A."/>
            <person name="Miyazaki A."/>
            <person name="Munoz-Torres E."/>
            <person name="Oguiza J.A."/>
            <person name="Ohm R."/>
            <person name="Olmedo M."/>
            <person name="Orejas M."/>
            <person name="Ortiz-Castellanos L."/>
            <person name="Pisabarro A.G."/>
            <person name="Rodriguez-Romero J."/>
            <person name="Ruiz-Herrera J."/>
            <person name="Ruiz-Vazquez R."/>
            <person name="Sanz C."/>
            <person name="Schackwitz W."/>
            <person name="Schmutz J."/>
            <person name="Shahriari M."/>
            <person name="Shelest E."/>
            <person name="Silva-Franco F."/>
            <person name="Soanes D."/>
            <person name="Syed K."/>
            <person name="Tagua V.G."/>
            <person name="Talbot N.J."/>
            <person name="Thon M."/>
            <person name="De vries R.P."/>
            <person name="Wiebenga A."/>
            <person name="Yadav J.S."/>
            <person name="Braun E.L."/>
            <person name="Baker S."/>
            <person name="Garre V."/>
            <person name="Horwitz B."/>
            <person name="Torres-Martinez S."/>
            <person name="Idnurm A."/>
            <person name="Herrera-Estrella A."/>
            <person name="Gabaldon T."/>
            <person name="Grigoriev I.V."/>
        </authorList>
    </citation>
    <scope>NUCLEOTIDE SEQUENCE [LARGE SCALE GENOMIC DNA]</scope>
    <source>
        <strain evidence="11">NRRL 1555(-)</strain>
    </source>
</reference>
<evidence type="ECO:0000256" key="2">
    <source>
        <dbReference type="ARBA" id="ARBA00006403"/>
    </source>
</evidence>
<dbReference type="GO" id="GO:0005634">
    <property type="term" value="C:nucleus"/>
    <property type="evidence" value="ECO:0007669"/>
    <property type="project" value="UniProtKB-SubCell"/>
</dbReference>
<dbReference type="InterPro" id="IPR036390">
    <property type="entry name" value="WH_DNA-bd_sf"/>
</dbReference>
<feature type="compositionally biased region" description="Basic and acidic residues" evidence="8">
    <location>
        <begin position="244"/>
        <end position="260"/>
    </location>
</feature>
<dbReference type="PANTHER" id="PTHR10015:SF427">
    <property type="entry name" value="HEAT SHOCK FACTOR PROTEIN"/>
    <property type="match status" value="1"/>
</dbReference>
<dbReference type="Gene3D" id="1.10.10.10">
    <property type="entry name" value="Winged helix-like DNA-binding domain superfamily/Winged helix DNA-binding domain"/>
    <property type="match status" value="1"/>
</dbReference>
<evidence type="ECO:0000256" key="4">
    <source>
        <dbReference type="ARBA" id="ARBA00023125"/>
    </source>
</evidence>
<dbReference type="RefSeq" id="XP_018295460.1">
    <property type="nucleotide sequence ID" value="XM_018428052.1"/>
</dbReference>
<organism evidence="10 11">
    <name type="scientific">Phycomyces blakesleeanus (strain ATCC 8743b / DSM 1359 / FGSC 10004 / NBRC 33097 / NRRL 1555)</name>
    <dbReference type="NCBI Taxonomy" id="763407"/>
    <lineage>
        <taxon>Eukaryota</taxon>
        <taxon>Fungi</taxon>
        <taxon>Fungi incertae sedis</taxon>
        <taxon>Mucoromycota</taxon>
        <taxon>Mucoromycotina</taxon>
        <taxon>Mucoromycetes</taxon>
        <taxon>Mucorales</taxon>
        <taxon>Phycomycetaceae</taxon>
        <taxon>Phycomyces</taxon>
    </lineage>
</organism>
<keyword evidence="3" id="KW-0805">Transcription regulation</keyword>
<evidence type="ECO:0000313" key="10">
    <source>
        <dbReference type="EMBL" id="OAD77420.1"/>
    </source>
</evidence>
<dbReference type="InParanoid" id="A0A163E938"/>
<feature type="domain" description="HSF-type DNA-binding" evidence="9">
    <location>
        <begin position="11"/>
        <end position="116"/>
    </location>
</feature>
<dbReference type="EMBL" id="KV440974">
    <property type="protein sequence ID" value="OAD77420.1"/>
    <property type="molecule type" value="Genomic_DNA"/>
</dbReference>
<comment type="similarity">
    <text evidence="2 7">Belongs to the HSF family.</text>
</comment>
<evidence type="ECO:0000256" key="6">
    <source>
        <dbReference type="ARBA" id="ARBA00023242"/>
    </source>
</evidence>
<keyword evidence="6" id="KW-0539">Nucleus</keyword>
<keyword evidence="11" id="KW-1185">Reference proteome</keyword>
<evidence type="ECO:0000313" key="11">
    <source>
        <dbReference type="Proteomes" id="UP000077315"/>
    </source>
</evidence>
<gene>
    <name evidence="10" type="ORF">PHYBLDRAFT_108488</name>
</gene>